<keyword evidence="4" id="KW-0456">Lyase</keyword>
<dbReference type="Gene3D" id="3.30.479.10">
    <property type="entry name" value="6-pyruvoyl tetrahydropterin synthase/QueD"/>
    <property type="match status" value="1"/>
</dbReference>
<sequence length="153" mass="16853">MGVHLEQESVSDLSESGGRTLFIRKDNPIRISTGHCLLHHDGKCSRPHGINYEISVEVTGSHTQDGWVVDKGDITSVIDDWDHRFLLENDDPLIDAFEQSGDGDSLVVLEHPPTAEVMELVLERKLLETLPESVSDISVAVRETSEICAGATH</sequence>
<keyword evidence="2" id="KW-0479">Metal-binding</keyword>
<dbReference type="Proteomes" id="UP000193587">
    <property type="component" value="Unassembled WGS sequence"/>
</dbReference>
<dbReference type="PANTHER" id="PTHR12589:SF7">
    <property type="entry name" value="6-PYRUVOYL TETRAHYDROBIOPTERIN SYNTHASE"/>
    <property type="match status" value="1"/>
</dbReference>
<protein>
    <submittedName>
        <fullName evidence="5">6-carboxy-5,6,7,8-tetrahydropterin synthase</fullName>
    </submittedName>
</protein>
<evidence type="ECO:0000256" key="3">
    <source>
        <dbReference type="ARBA" id="ARBA00022833"/>
    </source>
</evidence>
<dbReference type="EMBL" id="NEDJ01000021">
    <property type="protein sequence ID" value="OSP07569.1"/>
    <property type="molecule type" value="Genomic_DNA"/>
</dbReference>
<gene>
    <name evidence="5" type="ORF">B9H04_07820</name>
</gene>
<dbReference type="PANTHER" id="PTHR12589">
    <property type="entry name" value="PYRUVOYL TETRAHYDROBIOPTERIN SYNTHASE"/>
    <property type="match status" value="1"/>
</dbReference>
<comment type="caution">
    <text evidence="5">The sequence shown here is derived from an EMBL/GenBank/DDBJ whole genome shotgun (WGS) entry which is preliminary data.</text>
</comment>
<dbReference type="GO" id="GO:0016829">
    <property type="term" value="F:lyase activity"/>
    <property type="evidence" value="ECO:0007669"/>
    <property type="project" value="UniProtKB-KW"/>
</dbReference>
<dbReference type="InterPro" id="IPR038418">
    <property type="entry name" value="6-PTP_synth/QueD_sf"/>
</dbReference>
<dbReference type="Pfam" id="PF01242">
    <property type="entry name" value="PTPS"/>
    <property type="match status" value="1"/>
</dbReference>
<name>A0A1X4H821_HALEZ</name>
<evidence type="ECO:0000256" key="1">
    <source>
        <dbReference type="ARBA" id="ARBA00001947"/>
    </source>
</evidence>
<dbReference type="SUPFAM" id="SSF55620">
    <property type="entry name" value="Tetrahydrobiopterin biosynthesis enzymes-like"/>
    <property type="match status" value="1"/>
</dbReference>
<evidence type="ECO:0000313" key="6">
    <source>
        <dbReference type="Proteomes" id="UP000193587"/>
    </source>
</evidence>
<organism evidence="5 6">
    <name type="scientific">Halorubrum ezzemoulense DSM 17463</name>
    <dbReference type="NCBI Taxonomy" id="1121945"/>
    <lineage>
        <taxon>Archaea</taxon>
        <taxon>Methanobacteriati</taxon>
        <taxon>Methanobacteriota</taxon>
        <taxon>Stenosarchaea group</taxon>
        <taxon>Halobacteria</taxon>
        <taxon>Halobacteriales</taxon>
        <taxon>Haloferacaceae</taxon>
        <taxon>Halorubrum</taxon>
    </lineage>
</organism>
<proteinExistence type="predicted"/>
<evidence type="ECO:0000256" key="4">
    <source>
        <dbReference type="ARBA" id="ARBA00023239"/>
    </source>
</evidence>
<dbReference type="AlphaFoldDB" id="A0A1X4H821"/>
<accession>A0A1X4H821</accession>
<dbReference type="GO" id="GO:0046872">
    <property type="term" value="F:metal ion binding"/>
    <property type="evidence" value="ECO:0007669"/>
    <property type="project" value="UniProtKB-KW"/>
</dbReference>
<evidence type="ECO:0000313" key="5">
    <source>
        <dbReference type="EMBL" id="OSP07569.1"/>
    </source>
</evidence>
<dbReference type="InterPro" id="IPR007115">
    <property type="entry name" value="6-PTP_synth/QueD"/>
</dbReference>
<keyword evidence="3" id="KW-0862">Zinc</keyword>
<comment type="cofactor">
    <cofactor evidence="1">
        <name>Zn(2+)</name>
        <dbReference type="ChEBI" id="CHEBI:29105"/>
    </cofactor>
</comment>
<reference evidence="5 6" key="1">
    <citation type="submission" date="2017-04" db="EMBL/GenBank/DDBJ databases">
        <title>MLSA of the genus Halorubrum.</title>
        <authorList>
            <person name="De La Haba R."/>
            <person name="Sanchez-Porro C."/>
            <person name="Infante-Dominguez C."/>
            <person name="Ventosa A."/>
        </authorList>
    </citation>
    <scope>NUCLEOTIDE SEQUENCE [LARGE SCALE GENOMIC DNA]</scope>
    <source>
        <strain evidence="5 6">DSM 17463</strain>
    </source>
</reference>
<evidence type="ECO:0000256" key="2">
    <source>
        <dbReference type="ARBA" id="ARBA00022723"/>
    </source>
</evidence>
<dbReference type="RefSeq" id="WP_049932893.1">
    <property type="nucleotide sequence ID" value="NZ_ATXS01000015.1"/>
</dbReference>